<dbReference type="Gene3D" id="3.30.1360.10">
    <property type="entry name" value="RNA polymerase, RBP11-like subunit"/>
    <property type="match status" value="1"/>
</dbReference>
<proteinExistence type="inferred from homology"/>
<name>A0A8J6BW49_9EUKA</name>
<dbReference type="InterPro" id="IPR037685">
    <property type="entry name" value="RBP11"/>
</dbReference>
<dbReference type="InterPro" id="IPR036603">
    <property type="entry name" value="RBP11-like"/>
</dbReference>
<evidence type="ECO:0000259" key="6">
    <source>
        <dbReference type="Pfam" id="PF13656"/>
    </source>
</evidence>
<dbReference type="GO" id="GO:0005665">
    <property type="term" value="C:RNA polymerase II, core complex"/>
    <property type="evidence" value="ECO:0007669"/>
    <property type="project" value="InterPro"/>
</dbReference>
<dbReference type="GO" id="GO:0046983">
    <property type="term" value="F:protein dimerization activity"/>
    <property type="evidence" value="ECO:0007669"/>
    <property type="project" value="InterPro"/>
</dbReference>
<dbReference type="PANTHER" id="PTHR13946">
    <property type="entry name" value="DNA-DIRECTED RNA POLYMERASE I,II,III"/>
    <property type="match status" value="1"/>
</dbReference>
<dbReference type="InterPro" id="IPR009025">
    <property type="entry name" value="RBP11-like_dimer"/>
</dbReference>
<dbReference type="GO" id="GO:0003899">
    <property type="term" value="F:DNA-directed RNA polymerase activity"/>
    <property type="evidence" value="ECO:0007669"/>
    <property type="project" value="InterPro"/>
</dbReference>
<evidence type="ECO:0000313" key="8">
    <source>
        <dbReference type="Proteomes" id="UP000717585"/>
    </source>
</evidence>
<dbReference type="PANTHER" id="PTHR13946:SF28">
    <property type="entry name" value="DNA-DIRECTED RNA POLYMERASES I AND III SUBUNIT RPAC2"/>
    <property type="match status" value="1"/>
</dbReference>
<keyword evidence="8" id="KW-1185">Reference proteome</keyword>
<sequence length="144" mass="16677">MSMQKTNIEHSLDYDRQDIYVYPVDNLDYEVLVEMNKSEKHTHMAMFRFFKEDSTIGCIIRDLLLENPHITFAGYRVPHPLQPELQVQVQTDGSISPEDAMIEALEDMAQMFNENVESQFAAAYDQKMEDLRKSAVTHVGDVDM</sequence>
<keyword evidence="4" id="KW-0539">Nucleus</keyword>
<gene>
    <name evidence="7" type="ORF">J8273_6667</name>
</gene>
<dbReference type="GO" id="GO:0006366">
    <property type="term" value="P:transcription by RNA polymerase II"/>
    <property type="evidence" value="ECO:0007669"/>
    <property type="project" value="InterPro"/>
</dbReference>
<organism evidence="7 8">
    <name type="scientific">Carpediemonas membranifera</name>
    <dbReference type="NCBI Taxonomy" id="201153"/>
    <lineage>
        <taxon>Eukaryota</taxon>
        <taxon>Metamonada</taxon>
        <taxon>Carpediemonas-like organisms</taxon>
        <taxon>Carpediemonas</taxon>
    </lineage>
</organism>
<dbReference type="AlphaFoldDB" id="A0A8J6BW49"/>
<comment type="caution">
    <text evidence="7">The sequence shown here is derived from an EMBL/GenBank/DDBJ whole genome shotgun (WGS) entry which is preliminary data.</text>
</comment>
<dbReference type="Pfam" id="PF13656">
    <property type="entry name" value="RNA_pol_L_2"/>
    <property type="match status" value="1"/>
</dbReference>
<keyword evidence="2 7" id="KW-0240">DNA-directed RNA polymerase</keyword>
<dbReference type="InterPro" id="IPR022905">
    <property type="entry name" value="Rpo11-like"/>
</dbReference>
<dbReference type="Proteomes" id="UP000717585">
    <property type="component" value="Unassembled WGS sequence"/>
</dbReference>
<dbReference type="EMBL" id="JAHDYR010000040">
    <property type="protein sequence ID" value="KAG9392076.1"/>
    <property type="molecule type" value="Genomic_DNA"/>
</dbReference>
<evidence type="ECO:0000256" key="2">
    <source>
        <dbReference type="ARBA" id="ARBA00022478"/>
    </source>
</evidence>
<feature type="domain" description="DNA-directed RNA polymerase RBP11-like dimerisation" evidence="6">
    <location>
        <begin position="46"/>
        <end position="114"/>
    </location>
</feature>
<evidence type="ECO:0000256" key="1">
    <source>
        <dbReference type="ARBA" id="ARBA00004123"/>
    </source>
</evidence>
<evidence type="ECO:0000256" key="4">
    <source>
        <dbReference type="ARBA" id="ARBA00023242"/>
    </source>
</evidence>
<dbReference type="CDD" id="cd06926">
    <property type="entry name" value="RNAP_II_RPB11"/>
    <property type="match status" value="1"/>
</dbReference>
<evidence type="ECO:0000256" key="5">
    <source>
        <dbReference type="ARBA" id="ARBA00025751"/>
    </source>
</evidence>
<evidence type="ECO:0000256" key="3">
    <source>
        <dbReference type="ARBA" id="ARBA00023163"/>
    </source>
</evidence>
<dbReference type="SUPFAM" id="SSF55257">
    <property type="entry name" value="RBP11-like subunits of RNA polymerase"/>
    <property type="match status" value="1"/>
</dbReference>
<comment type="similarity">
    <text evidence="5">Belongs to the archaeal Rpo11/eukaryotic RPB11/RPC19 RNA polymerase subunit family.</text>
</comment>
<accession>A0A8J6BW49</accession>
<keyword evidence="3" id="KW-0804">Transcription</keyword>
<evidence type="ECO:0000313" key="7">
    <source>
        <dbReference type="EMBL" id="KAG9392076.1"/>
    </source>
</evidence>
<dbReference type="OrthoDB" id="10248581at2759"/>
<dbReference type="HAMAP" id="MF_00261">
    <property type="entry name" value="RNApol_arch_Rpo11"/>
    <property type="match status" value="1"/>
</dbReference>
<comment type="subcellular location">
    <subcellularLocation>
        <location evidence="1">Nucleus</location>
    </subcellularLocation>
</comment>
<protein>
    <submittedName>
        <fullName evidence="7">DNA-directed RNA polymerase II subunit RPB11a</fullName>
    </submittedName>
</protein>
<reference evidence="7" key="1">
    <citation type="submission" date="2021-05" db="EMBL/GenBank/DDBJ databases">
        <title>A free-living protist that lacks canonical eukaryotic 1 DNA replication and segregation systems.</title>
        <authorList>
            <person name="Salas-Leiva D.E."/>
            <person name="Tromer E.C."/>
            <person name="Curtis B.A."/>
            <person name="Jerlstrom-Hultqvist J."/>
            <person name="Kolisko M."/>
            <person name="Yi Z."/>
            <person name="Salas-Leiva J.S."/>
            <person name="Gallot-Lavallee L."/>
            <person name="Kops G.J.P.L."/>
            <person name="Archibald J.M."/>
            <person name="Simpson A.G.B."/>
            <person name="Roger A.J."/>
        </authorList>
    </citation>
    <scope>NUCLEOTIDE SEQUENCE</scope>
    <source>
        <strain evidence="7">BICM</strain>
    </source>
</reference>